<dbReference type="OrthoDB" id="9808136at2"/>
<dbReference type="GO" id="GO:0005886">
    <property type="term" value="C:plasma membrane"/>
    <property type="evidence" value="ECO:0007669"/>
    <property type="project" value="UniProtKB-SubCell"/>
</dbReference>
<dbReference type="RefSeq" id="WP_090477348.1">
    <property type="nucleotide sequence ID" value="NZ_LT629710.1"/>
</dbReference>
<dbReference type="Proteomes" id="UP000198741">
    <property type="component" value="Chromosome I"/>
</dbReference>
<evidence type="ECO:0000256" key="6">
    <source>
        <dbReference type="ARBA" id="ARBA00022989"/>
    </source>
</evidence>
<evidence type="ECO:0000256" key="2">
    <source>
        <dbReference type="ARBA" id="ARBA00022448"/>
    </source>
</evidence>
<keyword evidence="6 8" id="KW-1133">Transmembrane helix</keyword>
<keyword evidence="5 8" id="KW-0812">Transmembrane</keyword>
<evidence type="ECO:0000313" key="9">
    <source>
        <dbReference type="EMBL" id="SDP17904.1"/>
    </source>
</evidence>
<proteinExistence type="predicted"/>
<keyword evidence="10" id="KW-1185">Reference proteome</keyword>
<dbReference type="PANTHER" id="PTHR32196">
    <property type="entry name" value="ABC TRANSPORTER PERMEASE PROTEIN YPHD-RELATED-RELATED"/>
    <property type="match status" value="1"/>
</dbReference>
<protein>
    <submittedName>
        <fullName evidence="9">Fructose transport system permease protein</fullName>
    </submittedName>
</protein>
<keyword evidence="4" id="KW-0997">Cell inner membrane</keyword>
<feature type="transmembrane region" description="Helical" evidence="8">
    <location>
        <begin position="24"/>
        <end position="48"/>
    </location>
</feature>
<feature type="transmembrane region" description="Helical" evidence="8">
    <location>
        <begin position="262"/>
        <end position="292"/>
    </location>
</feature>
<evidence type="ECO:0000256" key="5">
    <source>
        <dbReference type="ARBA" id="ARBA00022692"/>
    </source>
</evidence>
<accession>A0A1H0QKR6</accession>
<dbReference type="GO" id="GO:0022857">
    <property type="term" value="F:transmembrane transporter activity"/>
    <property type="evidence" value="ECO:0007669"/>
    <property type="project" value="InterPro"/>
</dbReference>
<feature type="transmembrane region" description="Helical" evidence="8">
    <location>
        <begin position="80"/>
        <end position="99"/>
    </location>
</feature>
<evidence type="ECO:0000256" key="8">
    <source>
        <dbReference type="SAM" id="Phobius"/>
    </source>
</evidence>
<reference evidence="9 10" key="1">
    <citation type="submission" date="2016-10" db="EMBL/GenBank/DDBJ databases">
        <authorList>
            <person name="de Groot N.N."/>
        </authorList>
    </citation>
    <scope>NUCLEOTIDE SEQUENCE [LARGE SCALE GENOMIC DNA]</scope>
    <source>
        <strain evidence="10">P4-7,KCTC 19426,CECT 7604</strain>
    </source>
</reference>
<keyword evidence="7 8" id="KW-0472">Membrane</keyword>
<evidence type="ECO:0000256" key="7">
    <source>
        <dbReference type="ARBA" id="ARBA00023136"/>
    </source>
</evidence>
<name>A0A1H0QKR6_9ACTN</name>
<sequence length="329" mass="33640">MTSIAPPRASAGDRAKEIFARSPALGPTAALIIALVFFSIATSTFLNLDNFTTIIAQTVVVSTLALGQTLVILTAGIDLANGAIMVFATVLIAKLSMQMASSPSVLIGIGVAGAVAAISGLLVTRLRLPPFIVTLGMLAVVTAVSALYSGGTTTDVSGDSTLTLLGKQITIGSVNISYGTVLAAILFVVMWLVLGKTGWGRHVYAVGNDSEAARLCGINVKKILLSVYVVAGIIYGIAAWMALGRSPSADPNAFQTGNLDSITAVVIGGTSLFGGRGGVVGTIVGALIVSVLRNGLTAMQIDSNYQNLATGVLVIAAVAFDQLTRRRSS</sequence>
<dbReference type="AlphaFoldDB" id="A0A1H0QKR6"/>
<evidence type="ECO:0000313" key="10">
    <source>
        <dbReference type="Proteomes" id="UP000198741"/>
    </source>
</evidence>
<gene>
    <name evidence="9" type="ORF">SAMN04515671_3136</name>
</gene>
<dbReference type="CDD" id="cd06579">
    <property type="entry name" value="TM_PBP1_transp_AraH_like"/>
    <property type="match status" value="1"/>
</dbReference>
<feature type="transmembrane region" description="Helical" evidence="8">
    <location>
        <begin position="169"/>
        <end position="194"/>
    </location>
</feature>
<organism evidence="9 10">
    <name type="scientific">Nakamurella panacisegetis</name>
    <dbReference type="NCBI Taxonomy" id="1090615"/>
    <lineage>
        <taxon>Bacteria</taxon>
        <taxon>Bacillati</taxon>
        <taxon>Actinomycetota</taxon>
        <taxon>Actinomycetes</taxon>
        <taxon>Nakamurellales</taxon>
        <taxon>Nakamurellaceae</taxon>
        <taxon>Nakamurella</taxon>
    </lineage>
</organism>
<evidence type="ECO:0000256" key="3">
    <source>
        <dbReference type="ARBA" id="ARBA00022475"/>
    </source>
</evidence>
<dbReference type="PANTHER" id="PTHR32196:SF21">
    <property type="entry name" value="ABC TRANSPORTER PERMEASE PROTEIN YPHD-RELATED"/>
    <property type="match status" value="1"/>
</dbReference>
<keyword evidence="2" id="KW-0813">Transport</keyword>
<dbReference type="InterPro" id="IPR001851">
    <property type="entry name" value="ABC_transp_permease"/>
</dbReference>
<evidence type="ECO:0000256" key="4">
    <source>
        <dbReference type="ARBA" id="ARBA00022519"/>
    </source>
</evidence>
<dbReference type="STRING" id="1090615.SAMN04515671_3136"/>
<feature type="transmembrane region" description="Helical" evidence="8">
    <location>
        <begin position="131"/>
        <end position="149"/>
    </location>
</feature>
<dbReference type="Pfam" id="PF02653">
    <property type="entry name" value="BPD_transp_2"/>
    <property type="match status" value="1"/>
</dbReference>
<keyword evidence="3" id="KW-1003">Cell membrane</keyword>
<evidence type="ECO:0000256" key="1">
    <source>
        <dbReference type="ARBA" id="ARBA00004651"/>
    </source>
</evidence>
<feature type="transmembrane region" description="Helical" evidence="8">
    <location>
        <begin position="223"/>
        <end position="242"/>
    </location>
</feature>
<dbReference type="EMBL" id="LT629710">
    <property type="protein sequence ID" value="SDP17904.1"/>
    <property type="molecule type" value="Genomic_DNA"/>
</dbReference>
<feature type="transmembrane region" description="Helical" evidence="8">
    <location>
        <begin position="105"/>
        <end position="124"/>
    </location>
</feature>
<comment type="subcellular location">
    <subcellularLocation>
        <location evidence="1">Cell membrane</location>
        <topology evidence="1">Multi-pass membrane protein</topology>
    </subcellularLocation>
</comment>